<proteinExistence type="predicted"/>
<protein>
    <submittedName>
        <fullName evidence="2">Uncharacterized protein</fullName>
    </submittedName>
</protein>
<keyword evidence="1" id="KW-0812">Transmembrane</keyword>
<gene>
    <name evidence="2" type="ORF">LEP1GSC056_3977</name>
</gene>
<sequence length="61" mass="7375">MITSWKIGLSDDSPNNQDTFPNSNHVYDTMLFQFVYKHRLWIYITGYLSVIIAFSYYWFLL</sequence>
<evidence type="ECO:0000313" key="3">
    <source>
        <dbReference type="Proteomes" id="UP000012166"/>
    </source>
</evidence>
<dbReference type="Proteomes" id="UP000012166">
    <property type="component" value="Unassembled WGS sequence"/>
</dbReference>
<dbReference type="EMBL" id="AHMS02000047">
    <property type="protein sequence ID" value="EMN15369.1"/>
    <property type="molecule type" value="Genomic_DNA"/>
</dbReference>
<evidence type="ECO:0000256" key="1">
    <source>
        <dbReference type="SAM" id="Phobius"/>
    </source>
</evidence>
<reference evidence="2 3" key="1">
    <citation type="submission" date="2013-01" db="EMBL/GenBank/DDBJ databases">
        <authorList>
            <person name="Harkins D.M."/>
            <person name="Durkin A.S."/>
            <person name="Brinkac L.M."/>
            <person name="Haft D.H."/>
            <person name="Selengut J.D."/>
            <person name="Sanka R."/>
            <person name="DePew J."/>
            <person name="Purushe J."/>
            <person name="Hartskeerl R.A."/>
            <person name="Ahmed A."/>
            <person name="van der Linden H."/>
            <person name="Goris M.G.A."/>
            <person name="Vinetz J.M."/>
            <person name="Sutton G.G."/>
            <person name="Nierman W.C."/>
            <person name="Fouts D.E."/>
        </authorList>
    </citation>
    <scope>NUCLEOTIDE SEQUENCE [LARGE SCALE GENOMIC DNA]</scope>
    <source>
        <strain evidence="2 3">Brem 328</strain>
    </source>
</reference>
<comment type="caution">
    <text evidence="2">The sequence shown here is derived from an EMBL/GenBank/DDBJ whole genome shotgun (WGS) entry which is preliminary data.</text>
</comment>
<feature type="transmembrane region" description="Helical" evidence="1">
    <location>
        <begin position="40"/>
        <end position="59"/>
    </location>
</feature>
<name>A0ABC9SC76_LEPBO</name>
<keyword evidence="1" id="KW-1133">Transmembrane helix</keyword>
<organism evidence="2 3">
    <name type="scientific">Leptospira borgpetersenii str. Brem 328</name>
    <dbReference type="NCBI Taxonomy" id="1049780"/>
    <lineage>
        <taxon>Bacteria</taxon>
        <taxon>Pseudomonadati</taxon>
        <taxon>Spirochaetota</taxon>
        <taxon>Spirochaetia</taxon>
        <taxon>Leptospirales</taxon>
        <taxon>Leptospiraceae</taxon>
        <taxon>Leptospira</taxon>
    </lineage>
</organism>
<keyword evidence="1" id="KW-0472">Membrane</keyword>
<accession>A0ABC9SC76</accession>
<dbReference type="AlphaFoldDB" id="A0ABC9SC76"/>
<evidence type="ECO:0000313" key="2">
    <source>
        <dbReference type="EMBL" id="EMN15369.1"/>
    </source>
</evidence>